<reference evidence="2" key="2">
    <citation type="submission" date="2018-07" db="EMBL/GenBank/DDBJ databases">
        <authorList>
            <person name="Mckenzie S.K."/>
            <person name="Kronauer D.J.C."/>
        </authorList>
    </citation>
    <scope>NUCLEOTIDE SEQUENCE</scope>
    <source>
        <strain evidence="2">Clonal line C1</strain>
    </source>
</reference>
<feature type="compositionally biased region" description="Basic and acidic residues" evidence="1">
    <location>
        <begin position="77"/>
        <end position="92"/>
    </location>
</feature>
<reference evidence="2" key="1">
    <citation type="journal article" date="2018" name="Genome Res.">
        <title>The genomic architecture and molecular evolution of ant odorant receptors.</title>
        <authorList>
            <person name="McKenzie S.K."/>
            <person name="Kronauer D.J.C."/>
        </authorList>
    </citation>
    <scope>NUCLEOTIDE SEQUENCE [LARGE SCALE GENOMIC DNA]</scope>
    <source>
        <strain evidence="2">Clonal line C1</strain>
    </source>
</reference>
<gene>
    <name evidence="2" type="ORF">DMN91_012463</name>
</gene>
<dbReference type="EMBL" id="QOIP01000013">
    <property type="protein sequence ID" value="RLU15469.1"/>
    <property type="molecule type" value="Genomic_DNA"/>
</dbReference>
<protein>
    <submittedName>
        <fullName evidence="2">Uncharacterized protein</fullName>
    </submittedName>
</protein>
<feature type="compositionally biased region" description="Basic and acidic residues" evidence="1">
    <location>
        <begin position="215"/>
        <end position="227"/>
    </location>
</feature>
<sequence>MEMRPGSTVPIAFQCDRIDIELFIDFTVADAVANGRVAVNTPRERFVAVGRTALIRTSGISGENGGNADDGENTLRLPKDERSEFHKAKEFPADETYKRDDAACSKAGFKANAMTRVDEGGNEDVEDPFAFRAVKPLDDHLAGNGVSFTQRPLAREKRSALRRTTSDTTGPQHRYRSFTSNIGTEIGGGAGVTPGRVRGRKGRRREKKSIVGARDATRDPLGGERDPWSISSFAESIDESKPSQPTSARIPVTPPKIRRTYNTSGPVRIASIHERPTPVPEYAARLESVCGMFPRRRLRNSRASCPSRASERGTRGNLPQSISGRGCGAPLSWPTDDREISASIVAELSRGVNPQRASPMARIEKCRRNDRSKRGSSRRNARQQNPRVAMSTTQASRSSGYLGELDVNCAQQRDTGYT</sequence>
<feature type="compositionally biased region" description="Polar residues" evidence="1">
    <location>
        <begin position="162"/>
        <end position="183"/>
    </location>
</feature>
<accession>A0A3L8D5G1</accession>
<name>A0A3L8D5G1_OOCBI</name>
<feature type="compositionally biased region" description="Polar residues" evidence="1">
    <location>
        <begin position="382"/>
        <end position="399"/>
    </location>
</feature>
<feature type="region of interest" description="Disordered" evidence="1">
    <location>
        <begin position="351"/>
        <end position="400"/>
    </location>
</feature>
<feature type="region of interest" description="Disordered" evidence="1">
    <location>
        <begin position="60"/>
        <end position="92"/>
    </location>
</feature>
<comment type="caution">
    <text evidence="2">The sequence shown here is derived from an EMBL/GenBank/DDBJ whole genome shotgun (WGS) entry which is preliminary data.</text>
</comment>
<proteinExistence type="predicted"/>
<evidence type="ECO:0000313" key="2">
    <source>
        <dbReference type="EMBL" id="RLU15469.1"/>
    </source>
</evidence>
<feature type="region of interest" description="Disordered" evidence="1">
    <location>
        <begin position="297"/>
        <end position="334"/>
    </location>
</feature>
<feature type="compositionally biased region" description="Basic and acidic residues" evidence="1">
    <location>
        <begin position="362"/>
        <end position="373"/>
    </location>
</feature>
<dbReference type="Proteomes" id="UP000279307">
    <property type="component" value="Chromosome 13"/>
</dbReference>
<dbReference type="OrthoDB" id="425344at2759"/>
<organism evidence="2">
    <name type="scientific">Ooceraea biroi</name>
    <name type="common">Clonal raider ant</name>
    <name type="synonym">Cerapachys biroi</name>
    <dbReference type="NCBI Taxonomy" id="2015173"/>
    <lineage>
        <taxon>Eukaryota</taxon>
        <taxon>Metazoa</taxon>
        <taxon>Ecdysozoa</taxon>
        <taxon>Arthropoda</taxon>
        <taxon>Hexapoda</taxon>
        <taxon>Insecta</taxon>
        <taxon>Pterygota</taxon>
        <taxon>Neoptera</taxon>
        <taxon>Endopterygota</taxon>
        <taxon>Hymenoptera</taxon>
        <taxon>Apocrita</taxon>
        <taxon>Aculeata</taxon>
        <taxon>Formicoidea</taxon>
        <taxon>Formicidae</taxon>
        <taxon>Dorylinae</taxon>
        <taxon>Ooceraea</taxon>
    </lineage>
</organism>
<feature type="region of interest" description="Disordered" evidence="1">
    <location>
        <begin position="154"/>
        <end position="257"/>
    </location>
</feature>
<dbReference type="AlphaFoldDB" id="A0A3L8D5G1"/>
<feature type="compositionally biased region" description="Basic residues" evidence="1">
    <location>
        <begin position="197"/>
        <end position="207"/>
    </location>
</feature>
<evidence type="ECO:0000256" key="1">
    <source>
        <dbReference type="SAM" id="MobiDB-lite"/>
    </source>
</evidence>